<evidence type="ECO:0000256" key="1">
    <source>
        <dbReference type="ARBA" id="ARBA00005964"/>
    </source>
</evidence>
<reference evidence="6" key="1">
    <citation type="journal article" date="2019" name="Int. J. Syst. Evol. Microbiol.">
        <title>The Global Catalogue of Microorganisms (GCM) 10K type strain sequencing project: providing services to taxonomists for standard genome sequencing and annotation.</title>
        <authorList>
            <consortium name="The Broad Institute Genomics Platform"/>
            <consortium name="The Broad Institute Genome Sequencing Center for Infectious Disease"/>
            <person name="Wu L."/>
            <person name="Ma J."/>
        </authorList>
    </citation>
    <scope>NUCLEOTIDE SEQUENCE [LARGE SCALE GENOMIC DNA]</scope>
    <source>
        <strain evidence="6">NBRC 103632</strain>
    </source>
</reference>
<dbReference type="InterPro" id="IPR002018">
    <property type="entry name" value="CarbesteraseB"/>
</dbReference>
<feature type="chain" id="PRO_5044950753" description="Carboxylic ester hydrolase" evidence="3">
    <location>
        <begin position="22"/>
        <end position="287"/>
    </location>
</feature>
<protein>
    <recommendedName>
        <fullName evidence="3">Carboxylic ester hydrolase</fullName>
        <ecNumber evidence="3">3.1.1.-</ecNumber>
    </recommendedName>
</protein>
<accession>A0ABV9F3E0</accession>
<evidence type="ECO:0000313" key="6">
    <source>
        <dbReference type="Proteomes" id="UP001595957"/>
    </source>
</evidence>
<dbReference type="InterPro" id="IPR029058">
    <property type="entry name" value="AB_hydrolase_fold"/>
</dbReference>
<dbReference type="PANTHER" id="PTHR11559">
    <property type="entry name" value="CARBOXYLESTERASE"/>
    <property type="match status" value="1"/>
</dbReference>
<evidence type="ECO:0000313" key="5">
    <source>
        <dbReference type="EMBL" id="MFC4595868.1"/>
    </source>
</evidence>
<dbReference type="InterPro" id="IPR050309">
    <property type="entry name" value="Type-B_Carboxylest/Lipase"/>
</dbReference>
<keyword evidence="3" id="KW-0732">Signal</keyword>
<dbReference type="Proteomes" id="UP001595957">
    <property type="component" value="Unassembled WGS sequence"/>
</dbReference>
<keyword evidence="6" id="KW-1185">Reference proteome</keyword>
<dbReference type="SUPFAM" id="SSF53474">
    <property type="entry name" value="alpha/beta-Hydrolases"/>
    <property type="match status" value="1"/>
</dbReference>
<evidence type="ECO:0000256" key="3">
    <source>
        <dbReference type="RuleBase" id="RU361235"/>
    </source>
</evidence>
<dbReference type="InterPro" id="IPR019826">
    <property type="entry name" value="Carboxylesterase_B_AS"/>
</dbReference>
<dbReference type="Gene3D" id="3.40.50.1820">
    <property type="entry name" value="alpha/beta hydrolase"/>
    <property type="match status" value="1"/>
</dbReference>
<sequence>MRKIWSLGCAALILSAASAAARPVGEVVATAAGKVQGTKEDGVLSWKGIPFAAPPVGELRWRAPQPVKAWGGVLPTTSYRNDCMQKPFPSDAAPLGTPPAEDCLYANIWRPAKSSGKLPVMVWIYGGGFVNGGSSPPTYSGANLARRGVLFFSFNYRVGRFGTFAHPALSRENADGGLLGNYGYMDQLAALRWVQKNIAAFGGDPRNVTIVGESAGGMSVNNWMTSPLGKGLFQKAVVMSGGDGDFLVGGTDLATEEQVGVAFAGRKNIAADDPLALAGCALFRLRT</sequence>
<dbReference type="RefSeq" id="WP_380806607.1">
    <property type="nucleotide sequence ID" value="NZ_JBHSFZ010000058.1"/>
</dbReference>
<feature type="signal peptide" evidence="3">
    <location>
        <begin position="1"/>
        <end position="21"/>
    </location>
</feature>
<dbReference type="Pfam" id="PF00135">
    <property type="entry name" value="COesterase"/>
    <property type="match status" value="1"/>
</dbReference>
<dbReference type="EC" id="3.1.1.-" evidence="3"/>
<organism evidence="5 6">
    <name type="scientific">Sphingobium tyrosinilyticum</name>
    <dbReference type="NCBI Taxonomy" id="2715436"/>
    <lineage>
        <taxon>Bacteria</taxon>
        <taxon>Pseudomonadati</taxon>
        <taxon>Pseudomonadota</taxon>
        <taxon>Alphaproteobacteria</taxon>
        <taxon>Sphingomonadales</taxon>
        <taxon>Sphingomonadaceae</taxon>
        <taxon>Sphingobium</taxon>
    </lineage>
</organism>
<dbReference type="PROSITE" id="PS00122">
    <property type="entry name" value="CARBOXYLESTERASE_B_1"/>
    <property type="match status" value="1"/>
</dbReference>
<comment type="similarity">
    <text evidence="1 3">Belongs to the type-B carboxylesterase/lipase family.</text>
</comment>
<keyword evidence="2 3" id="KW-0378">Hydrolase</keyword>
<comment type="caution">
    <text evidence="5">The sequence shown here is derived from an EMBL/GenBank/DDBJ whole genome shotgun (WGS) entry which is preliminary data.</text>
</comment>
<gene>
    <name evidence="5" type="ORF">ACFO3E_17030</name>
</gene>
<proteinExistence type="inferred from homology"/>
<name>A0ABV9F3E0_9SPHN</name>
<feature type="domain" description="Carboxylesterase type B" evidence="4">
    <location>
        <begin position="26"/>
        <end position="241"/>
    </location>
</feature>
<evidence type="ECO:0000259" key="4">
    <source>
        <dbReference type="Pfam" id="PF00135"/>
    </source>
</evidence>
<dbReference type="EMBL" id="JBHSFZ010000058">
    <property type="protein sequence ID" value="MFC4595868.1"/>
    <property type="molecule type" value="Genomic_DNA"/>
</dbReference>
<evidence type="ECO:0000256" key="2">
    <source>
        <dbReference type="ARBA" id="ARBA00022801"/>
    </source>
</evidence>